<keyword evidence="15" id="KW-1185">Reference proteome</keyword>
<feature type="domain" description="HD" evidence="13">
    <location>
        <begin position="41"/>
        <end position="192"/>
    </location>
</feature>
<dbReference type="GO" id="GO:0005737">
    <property type="term" value="C:cytoplasm"/>
    <property type="evidence" value="ECO:0007669"/>
    <property type="project" value="TreeGrafter"/>
</dbReference>
<reference evidence="15" key="1">
    <citation type="journal article" date="2017" name="Nat. Microbiol.">
        <title>Global analysis of biosynthetic gene clusters reveals vast potential of secondary metabolite production in Penicillium species.</title>
        <authorList>
            <person name="Nielsen J.C."/>
            <person name="Grijseels S."/>
            <person name="Prigent S."/>
            <person name="Ji B."/>
            <person name="Dainat J."/>
            <person name="Nielsen K.F."/>
            <person name="Frisvad J.C."/>
            <person name="Workman M."/>
            <person name="Nielsen J."/>
        </authorList>
    </citation>
    <scope>NUCLEOTIDE SEQUENCE [LARGE SCALE GENOMIC DNA]</scope>
    <source>
        <strain evidence="15">IBT 31321</strain>
    </source>
</reference>
<accession>A0A1V6U8S7</accession>
<dbReference type="PANTHER" id="PTHR11845">
    <property type="entry name" value="5'-DEOXYNUCLEOTIDASE HDDC2"/>
    <property type="match status" value="1"/>
</dbReference>
<protein>
    <recommendedName>
        <fullName evidence="8">5'-deoxynucleotidase</fullName>
        <ecNumber evidence="8">3.1.3.89</ecNumber>
    </recommendedName>
</protein>
<comment type="similarity">
    <text evidence="6">Belongs to the HDDC2 family.</text>
</comment>
<evidence type="ECO:0000256" key="4">
    <source>
        <dbReference type="ARBA" id="ARBA00001946"/>
    </source>
</evidence>
<dbReference type="Pfam" id="PF13023">
    <property type="entry name" value="HD_3"/>
    <property type="match status" value="1"/>
</dbReference>
<evidence type="ECO:0000256" key="6">
    <source>
        <dbReference type="ARBA" id="ARBA00009999"/>
    </source>
</evidence>
<evidence type="ECO:0000256" key="7">
    <source>
        <dbReference type="ARBA" id="ARBA00011738"/>
    </source>
</evidence>
<proteinExistence type="inferred from homology"/>
<dbReference type="SUPFAM" id="SSF109604">
    <property type="entry name" value="HD-domain/PDEase-like"/>
    <property type="match status" value="1"/>
</dbReference>
<keyword evidence="12" id="KW-0170">Cobalt</keyword>
<comment type="function">
    <text evidence="5">Catalyzes the dephosphorylation of the nucleoside 5'-monophosphates deoxyadenosine monophosphate (dAMP), deoxycytidine monophosphate (dCMP), deoxyguanosine monophosphate (dGMP) and deoxythymidine monophosphate (dTMP).</text>
</comment>
<dbReference type="InterPro" id="IPR006674">
    <property type="entry name" value="HD_domain"/>
</dbReference>
<comment type="subunit">
    <text evidence="7">Homodimer.</text>
</comment>
<evidence type="ECO:0000256" key="8">
    <source>
        <dbReference type="ARBA" id="ARBA00012964"/>
    </source>
</evidence>
<evidence type="ECO:0000313" key="15">
    <source>
        <dbReference type="Proteomes" id="UP000191500"/>
    </source>
</evidence>
<dbReference type="FunFam" id="1.10.3210.10:FF:000011">
    <property type="entry name" value="HD domain-containing protein 2"/>
    <property type="match status" value="1"/>
</dbReference>
<comment type="cofactor">
    <cofactor evidence="2">
        <name>Mn(2+)</name>
        <dbReference type="ChEBI" id="CHEBI:29035"/>
    </cofactor>
</comment>
<keyword evidence="9" id="KW-0479">Metal-binding</keyword>
<comment type="cofactor">
    <cofactor evidence="3">
        <name>Co(2+)</name>
        <dbReference type="ChEBI" id="CHEBI:48828"/>
    </cofactor>
</comment>
<comment type="caution">
    <text evidence="14">The sequence shown here is derived from an EMBL/GenBank/DDBJ whole genome shotgun (WGS) entry which is preliminary data.</text>
</comment>
<evidence type="ECO:0000256" key="12">
    <source>
        <dbReference type="ARBA" id="ARBA00023285"/>
    </source>
</evidence>
<sequence length="225" mass="25627">MGSVNPDPLEWDPRSVVSTLPSTFPEGTSSPIPFFHLLAFLKTTKREGWQQAGIKHGESIAEHMYRMAIMTMFCPPPLASQLCIARCIEMSLVHDMAECLVGDITPLHTHITKQEKSRRETATMEYIGQSLLGSAPECANASERVLGLFQEYEENRTLEARFVHDIDKLEMVLQTIEYERSLGRDLSEFYHVLDDICLPEVREWADVVMKERKLASACLEEREPI</sequence>
<dbReference type="AlphaFoldDB" id="A0A1V6U8S7"/>
<evidence type="ECO:0000256" key="3">
    <source>
        <dbReference type="ARBA" id="ARBA00001941"/>
    </source>
</evidence>
<dbReference type="STRING" id="36646.A0A1V6U8S7"/>
<gene>
    <name evidence="14" type="ORF">PENCOP_c015G02468</name>
</gene>
<dbReference type="InterPro" id="IPR039356">
    <property type="entry name" value="YfbR/HDDC2"/>
</dbReference>
<evidence type="ECO:0000313" key="14">
    <source>
        <dbReference type="EMBL" id="OQE34912.1"/>
    </source>
</evidence>
<evidence type="ECO:0000256" key="1">
    <source>
        <dbReference type="ARBA" id="ARBA00001638"/>
    </source>
</evidence>
<dbReference type="EMBL" id="MDDG01000015">
    <property type="protein sequence ID" value="OQE34912.1"/>
    <property type="molecule type" value="Genomic_DNA"/>
</dbReference>
<dbReference type="GO" id="GO:0046872">
    <property type="term" value="F:metal ion binding"/>
    <property type="evidence" value="ECO:0007669"/>
    <property type="project" value="UniProtKB-KW"/>
</dbReference>
<evidence type="ECO:0000256" key="2">
    <source>
        <dbReference type="ARBA" id="ARBA00001936"/>
    </source>
</evidence>
<keyword evidence="10" id="KW-0378">Hydrolase</keyword>
<keyword evidence="11" id="KW-0460">Magnesium</keyword>
<dbReference type="GO" id="GO:0009159">
    <property type="term" value="P:deoxyribonucleoside monophosphate catabolic process"/>
    <property type="evidence" value="ECO:0007669"/>
    <property type="project" value="UniProtKB-ARBA"/>
</dbReference>
<dbReference type="GO" id="GO:0002953">
    <property type="term" value="F:5'-deoxynucleotidase activity"/>
    <property type="evidence" value="ECO:0007669"/>
    <property type="project" value="UniProtKB-EC"/>
</dbReference>
<dbReference type="PANTHER" id="PTHR11845:SF13">
    <property type="entry name" value="5'-DEOXYNUCLEOTIDASE HDDC2"/>
    <property type="match status" value="1"/>
</dbReference>
<evidence type="ECO:0000259" key="13">
    <source>
        <dbReference type="Pfam" id="PF13023"/>
    </source>
</evidence>
<dbReference type="Proteomes" id="UP000191500">
    <property type="component" value="Unassembled WGS sequence"/>
</dbReference>
<evidence type="ECO:0000256" key="5">
    <source>
        <dbReference type="ARBA" id="ARBA00004074"/>
    </source>
</evidence>
<dbReference type="EC" id="3.1.3.89" evidence="8"/>
<dbReference type="Gene3D" id="1.10.3210.10">
    <property type="entry name" value="Hypothetical protein af1432"/>
    <property type="match status" value="1"/>
</dbReference>
<name>A0A1V6U8S7_9EURO</name>
<organism evidence="14 15">
    <name type="scientific">Penicillium coprophilum</name>
    <dbReference type="NCBI Taxonomy" id="36646"/>
    <lineage>
        <taxon>Eukaryota</taxon>
        <taxon>Fungi</taxon>
        <taxon>Dikarya</taxon>
        <taxon>Ascomycota</taxon>
        <taxon>Pezizomycotina</taxon>
        <taxon>Eurotiomycetes</taxon>
        <taxon>Eurotiomycetidae</taxon>
        <taxon>Eurotiales</taxon>
        <taxon>Aspergillaceae</taxon>
        <taxon>Penicillium</taxon>
    </lineage>
</organism>
<comment type="cofactor">
    <cofactor evidence="4">
        <name>Mg(2+)</name>
        <dbReference type="ChEBI" id="CHEBI:18420"/>
    </cofactor>
</comment>
<evidence type="ECO:0000256" key="9">
    <source>
        <dbReference type="ARBA" id="ARBA00022723"/>
    </source>
</evidence>
<evidence type="ECO:0000256" key="11">
    <source>
        <dbReference type="ARBA" id="ARBA00022842"/>
    </source>
</evidence>
<evidence type="ECO:0000256" key="10">
    <source>
        <dbReference type="ARBA" id="ARBA00022801"/>
    </source>
</evidence>
<comment type="catalytic activity">
    <reaction evidence="1">
        <text>a 2'-deoxyribonucleoside 5'-phosphate + H2O = a 2'-deoxyribonucleoside + phosphate</text>
        <dbReference type="Rhea" id="RHEA:36167"/>
        <dbReference type="ChEBI" id="CHEBI:15377"/>
        <dbReference type="ChEBI" id="CHEBI:18274"/>
        <dbReference type="ChEBI" id="CHEBI:43474"/>
        <dbReference type="ChEBI" id="CHEBI:65317"/>
        <dbReference type="EC" id="3.1.3.89"/>
    </reaction>
</comment>